<gene>
    <name evidence="2" type="ORF">niasHS_000970</name>
</gene>
<proteinExistence type="predicted"/>
<protein>
    <recommendedName>
        <fullName evidence="4">Transmembrane protein</fullName>
    </recommendedName>
</protein>
<accession>A0ABD2K7Z4</accession>
<reference evidence="2 3" key="1">
    <citation type="submission" date="2024-10" db="EMBL/GenBank/DDBJ databases">
        <authorList>
            <person name="Kim D."/>
        </authorList>
    </citation>
    <scope>NUCLEOTIDE SEQUENCE [LARGE SCALE GENOMIC DNA]</scope>
    <source>
        <strain evidence="2">Taebaek</strain>
    </source>
</reference>
<keyword evidence="3" id="KW-1185">Reference proteome</keyword>
<sequence>MLPFCDGLANFTTQNEFHEKLQQINFTGLPSRGSANAKPAVSQFFQQRSYPKFGPPQPTNLKVSFEEAPAEHMVFLFGIFMLISMVIICTMFLMKMTRASGGGGAIASTRAALGAMLPSNYSMVLWMPKTADVKRHYRTPTNHHGRRHSRPSLMLLLRSSFSCANSETARPQRARYAARGRSFVSVVSSSSMHPLLPHSLTITPSPSSGSAGLAGCSSVAVGEGNSIIKIAPPPPYEQFERMEKE</sequence>
<feature type="transmembrane region" description="Helical" evidence="1">
    <location>
        <begin position="73"/>
        <end position="94"/>
    </location>
</feature>
<keyword evidence="1" id="KW-1133">Transmembrane helix</keyword>
<evidence type="ECO:0008006" key="4">
    <source>
        <dbReference type="Google" id="ProtNLM"/>
    </source>
</evidence>
<dbReference type="Proteomes" id="UP001620645">
    <property type="component" value="Unassembled WGS sequence"/>
</dbReference>
<dbReference type="AlphaFoldDB" id="A0ABD2K7Z4"/>
<evidence type="ECO:0000256" key="1">
    <source>
        <dbReference type="SAM" id="Phobius"/>
    </source>
</evidence>
<organism evidence="2 3">
    <name type="scientific">Heterodera schachtii</name>
    <name type="common">Sugarbeet cyst nematode worm</name>
    <name type="synonym">Tylenchus schachtii</name>
    <dbReference type="NCBI Taxonomy" id="97005"/>
    <lineage>
        <taxon>Eukaryota</taxon>
        <taxon>Metazoa</taxon>
        <taxon>Ecdysozoa</taxon>
        <taxon>Nematoda</taxon>
        <taxon>Chromadorea</taxon>
        <taxon>Rhabditida</taxon>
        <taxon>Tylenchina</taxon>
        <taxon>Tylenchomorpha</taxon>
        <taxon>Tylenchoidea</taxon>
        <taxon>Heteroderidae</taxon>
        <taxon>Heteroderinae</taxon>
        <taxon>Heterodera</taxon>
    </lineage>
</organism>
<keyword evidence="1" id="KW-0812">Transmembrane</keyword>
<comment type="caution">
    <text evidence="2">The sequence shown here is derived from an EMBL/GenBank/DDBJ whole genome shotgun (WGS) entry which is preliminary data.</text>
</comment>
<evidence type="ECO:0000313" key="2">
    <source>
        <dbReference type="EMBL" id="KAL3098982.1"/>
    </source>
</evidence>
<name>A0ABD2K7Z4_HETSC</name>
<evidence type="ECO:0000313" key="3">
    <source>
        <dbReference type="Proteomes" id="UP001620645"/>
    </source>
</evidence>
<dbReference type="EMBL" id="JBICCN010000042">
    <property type="protein sequence ID" value="KAL3098982.1"/>
    <property type="molecule type" value="Genomic_DNA"/>
</dbReference>
<keyword evidence="1" id="KW-0472">Membrane</keyword>